<feature type="compositionally biased region" description="Basic and acidic residues" evidence="1">
    <location>
        <begin position="95"/>
        <end position="107"/>
    </location>
</feature>
<feature type="compositionally biased region" description="Basic and acidic residues" evidence="1">
    <location>
        <begin position="213"/>
        <end position="228"/>
    </location>
</feature>
<sequence>MAHQYSRVKYILRGRTVMSYSPAGFAALSPARAPATPPSPNNDGLFGFFTQETPPQQLPPPSPMVATGKGKKKDDRLFETPEKENKKPASKRAPHTPEDAPPLKRNDAVPSIEKQINRQLAGLDQEGSFTGGHQEMGESPFMFLLADTFVTSRTKTHRLGWWKRKASPKSVTSLSSDEDDHAISEGTLKKWLIEESQNNARILAKKGPATPHRMGEPKQPKAKAEQKKPKLPPGGKTRIDDIMRIVRKDITNQFTQNPRMMELSAGEIANRMEEVSLTLSLEAAALPSAVNHARNVAAKKKNQQDA</sequence>
<reference evidence="2" key="1">
    <citation type="submission" date="2020-06" db="EMBL/GenBank/DDBJ databases">
        <authorList>
            <consortium name="Plant Systems Biology data submission"/>
        </authorList>
    </citation>
    <scope>NUCLEOTIDE SEQUENCE</scope>
    <source>
        <strain evidence="2">D6</strain>
    </source>
</reference>
<feature type="region of interest" description="Disordered" evidence="1">
    <location>
        <begin position="205"/>
        <end position="237"/>
    </location>
</feature>
<organism evidence="2 3">
    <name type="scientific">Seminavis robusta</name>
    <dbReference type="NCBI Taxonomy" id="568900"/>
    <lineage>
        <taxon>Eukaryota</taxon>
        <taxon>Sar</taxon>
        <taxon>Stramenopiles</taxon>
        <taxon>Ochrophyta</taxon>
        <taxon>Bacillariophyta</taxon>
        <taxon>Bacillariophyceae</taxon>
        <taxon>Bacillariophycidae</taxon>
        <taxon>Naviculales</taxon>
        <taxon>Naviculaceae</taxon>
        <taxon>Seminavis</taxon>
    </lineage>
</organism>
<name>A0A9N8DK20_9STRA</name>
<accession>A0A9N8DK20</accession>
<evidence type="ECO:0000313" key="2">
    <source>
        <dbReference type="EMBL" id="CAB9502051.1"/>
    </source>
</evidence>
<comment type="caution">
    <text evidence="2">The sequence shown here is derived from an EMBL/GenBank/DDBJ whole genome shotgun (WGS) entry which is preliminary data.</text>
</comment>
<keyword evidence="3" id="KW-1185">Reference proteome</keyword>
<gene>
    <name evidence="2" type="ORF">SEMRO_126_G060440.1</name>
</gene>
<feature type="region of interest" description="Disordered" evidence="1">
    <location>
        <begin position="30"/>
        <end position="108"/>
    </location>
</feature>
<evidence type="ECO:0000256" key="1">
    <source>
        <dbReference type="SAM" id="MobiDB-lite"/>
    </source>
</evidence>
<dbReference type="AlphaFoldDB" id="A0A9N8DK20"/>
<dbReference type="EMBL" id="CAICTM010000125">
    <property type="protein sequence ID" value="CAB9502051.1"/>
    <property type="molecule type" value="Genomic_DNA"/>
</dbReference>
<feature type="compositionally biased region" description="Basic and acidic residues" evidence="1">
    <location>
        <begin position="72"/>
        <end position="87"/>
    </location>
</feature>
<protein>
    <submittedName>
        <fullName evidence="2">Uncharacterized protein</fullName>
    </submittedName>
</protein>
<evidence type="ECO:0000313" key="3">
    <source>
        <dbReference type="Proteomes" id="UP001153069"/>
    </source>
</evidence>
<proteinExistence type="predicted"/>
<dbReference type="Proteomes" id="UP001153069">
    <property type="component" value="Unassembled WGS sequence"/>
</dbReference>